<evidence type="ECO:0000259" key="5">
    <source>
        <dbReference type="Pfam" id="PF00171"/>
    </source>
</evidence>
<name>A0A1S8YSL1_9GAMM</name>
<feature type="domain" description="Aldehyde dehydrogenase" evidence="5">
    <location>
        <begin position="16"/>
        <end position="475"/>
    </location>
</feature>
<proteinExistence type="inferred from homology"/>
<dbReference type="STRING" id="1926881.BTJ39_02660"/>
<dbReference type="Proteomes" id="UP000190667">
    <property type="component" value="Unassembled WGS sequence"/>
</dbReference>
<reference evidence="6 7" key="1">
    <citation type="submission" date="2016-12" db="EMBL/GenBank/DDBJ databases">
        <title>Izhakiella australiana sp. nov. of genus Izhakiella isolated from Australian desert.</title>
        <authorList>
            <person name="Ji M."/>
        </authorList>
    </citation>
    <scope>NUCLEOTIDE SEQUENCE [LARGE SCALE GENOMIC DNA]</scope>
    <source>
        <strain evidence="6 7">D4N98</strain>
    </source>
</reference>
<dbReference type="InterPro" id="IPR050740">
    <property type="entry name" value="Aldehyde_DH_Superfamily"/>
</dbReference>
<feature type="active site" evidence="3">
    <location>
        <position position="250"/>
    </location>
</feature>
<dbReference type="Pfam" id="PF00171">
    <property type="entry name" value="Aldedh"/>
    <property type="match status" value="1"/>
</dbReference>
<dbReference type="InterPro" id="IPR015590">
    <property type="entry name" value="Aldehyde_DH_dom"/>
</dbReference>
<comment type="similarity">
    <text evidence="1 4">Belongs to the aldehyde dehydrogenase family.</text>
</comment>
<dbReference type="PANTHER" id="PTHR43353">
    <property type="entry name" value="SUCCINATE-SEMIALDEHYDE DEHYDROGENASE, MITOCHONDRIAL"/>
    <property type="match status" value="1"/>
</dbReference>
<evidence type="ECO:0000313" key="7">
    <source>
        <dbReference type="Proteomes" id="UP000190667"/>
    </source>
</evidence>
<dbReference type="RefSeq" id="WP_078001103.1">
    <property type="nucleotide sequence ID" value="NZ_MRUL01000001.1"/>
</dbReference>
<dbReference type="GO" id="GO:0016620">
    <property type="term" value="F:oxidoreductase activity, acting on the aldehyde or oxo group of donors, NAD or NADP as acceptor"/>
    <property type="evidence" value="ECO:0007669"/>
    <property type="project" value="InterPro"/>
</dbReference>
<organism evidence="6 7">
    <name type="scientific">Izhakiella australiensis</name>
    <dbReference type="NCBI Taxonomy" id="1926881"/>
    <lineage>
        <taxon>Bacteria</taxon>
        <taxon>Pseudomonadati</taxon>
        <taxon>Pseudomonadota</taxon>
        <taxon>Gammaproteobacteria</taxon>
        <taxon>Enterobacterales</taxon>
        <taxon>Erwiniaceae</taxon>
        <taxon>Izhakiella</taxon>
    </lineage>
</organism>
<evidence type="ECO:0000256" key="1">
    <source>
        <dbReference type="ARBA" id="ARBA00009986"/>
    </source>
</evidence>
<dbReference type="FunFam" id="3.40.605.10:FF:000007">
    <property type="entry name" value="NAD/NADP-dependent betaine aldehyde dehydrogenase"/>
    <property type="match status" value="1"/>
</dbReference>
<gene>
    <name evidence="6" type="ORF">BTJ39_02660</name>
</gene>
<sequence length="483" mass="51606">MQTIPYCFGKYTANGWQDAAGETWETFNPACPEEQTGRYTFTSPAELEAVIAAASSAQQAWGALPQIERLAHVSNFVTAIEQRKEEIARAIVLEQGKPLKEALGEVSKSCGEARMMMAFGSQPLGMIMPSARAGWTNSVRYRPLGVVAAITPWNFPVLTPMRKLAPALIFGNAIILKPSEFTPAAACLIASCADDTLPAGVFQLITGDAVIGAQLVSHPQVDGITFTGSVAVGKKIYQQAATHLAKVSLELGGKNAAIIHDYADLQAVIAAVTGAALACSGQRCTSISRVLVQRKHLAAVEAELVKQLSQLVVGNGMTADVSVGPLIHRPHLQKVDEMVRRAISEGARLACGGESTKPGGAEQGFFYLPTLLCDVNSSMEIAREEVFGPVITLQAYDDFDQALAINNSVEYGLTSALFTQDNGLVERFIQGCQSGMIHINHGTVPDNHMPFGGIKASGVGEYSVGPTAFRFYTTEHAVYNRYA</sequence>
<accession>A0A1S8YSL1</accession>
<keyword evidence="7" id="KW-1185">Reference proteome</keyword>
<comment type="caution">
    <text evidence="6">The sequence shown here is derived from an EMBL/GenBank/DDBJ whole genome shotgun (WGS) entry which is preliminary data.</text>
</comment>
<dbReference type="InterPro" id="IPR016163">
    <property type="entry name" value="Ald_DH_C"/>
</dbReference>
<keyword evidence="2 4" id="KW-0560">Oxidoreductase</keyword>
<evidence type="ECO:0000256" key="3">
    <source>
        <dbReference type="PROSITE-ProRule" id="PRU10007"/>
    </source>
</evidence>
<dbReference type="AlphaFoldDB" id="A0A1S8YSL1"/>
<dbReference type="PANTHER" id="PTHR43353:SF5">
    <property type="entry name" value="SUCCINATE-SEMIALDEHYDE DEHYDROGENASE, MITOCHONDRIAL"/>
    <property type="match status" value="1"/>
</dbReference>
<dbReference type="Gene3D" id="3.40.309.10">
    <property type="entry name" value="Aldehyde Dehydrogenase, Chain A, domain 2"/>
    <property type="match status" value="1"/>
</dbReference>
<dbReference type="EMBL" id="MRUL01000001">
    <property type="protein sequence ID" value="OON42074.1"/>
    <property type="molecule type" value="Genomic_DNA"/>
</dbReference>
<evidence type="ECO:0000313" key="6">
    <source>
        <dbReference type="EMBL" id="OON42074.1"/>
    </source>
</evidence>
<dbReference type="SUPFAM" id="SSF53720">
    <property type="entry name" value="ALDH-like"/>
    <property type="match status" value="1"/>
</dbReference>
<dbReference type="PROSITE" id="PS00687">
    <property type="entry name" value="ALDEHYDE_DEHYDR_GLU"/>
    <property type="match status" value="1"/>
</dbReference>
<evidence type="ECO:0000256" key="4">
    <source>
        <dbReference type="RuleBase" id="RU003345"/>
    </source>
</evidence>
<dbReference type="InterPro" id="IPR029510">
    <property type="entry name" value="Ald_DH_CS_GLU"/>
</dbReference>
<dbReference type="InterPro" id="IPR016162">
    <property type="entry name" value="Ald_DH_N"/>
</dbReference>
<dbReference type="InterPro" id="IPR016161">
    <property type="entry name" value="Ald_DH/histidinol_DH"/>
</dbReference>
<evidence type="ECO:0000256" key="2">
    <source>
        <dbReference type="ARBA" id="ARBA00023002"/>
    </source>
</evidence>
<dbReference type="OrthoDB" id="9812625at2"/>
<dbReference type="CDD" id="cd07078">
    <property type="entry name" value="ALDH"/>
    <property type="match status" value="1"/>
</dbReference>
<dbReference type="Gene3D" id="3.40.605.10">
    <property type="entry name" value="Aldehyde Dehydrogenase, Chain A, domain 1"/>
    <property type="match status" value="1"/>
</dbReference>
<protein>
    <submittedName>
        <fullName evidence="6">Aldehyde dehydrogenase</fullName>
    </submittedName>
</protein>